<gene>
    <name evidence="5" type="ORF">GO608_00270</name>
</gene>
<keyword evidence="6" id="KW-1185">Reference proteome</keyword>
<proteinExistence type="predicted"/>
<name>A0ABX1MYZ8_9RHOO</name>
<dbReference type="InterPro" id="IPR000835">
    <property type="entry name" value="HTH_MarR-typ"/>
</dbReference>
<keyword evidence="3" id="KW-0804">Transcription</keyword>
<evidence type="ECO:0000256" key="1">
    <source>
        <dbReference type="ARBA" id="ARBA00023015"/>
    </source>
</evidence>
<accession>A0ABX1MYZ8</accession>
<keyword evidence="1" id="KW-0805">Transcription regulation</keyword>
<dbReference type="InterPro" id="IPR036390">
    <property type="entry name" value="WH_DNA-bd_sf"/>
</dbReference>
<dbReference type="PRINTS" id="PR00598">
    <property type="entry name" value="HTHMARR"/>
</dbReference>
<dbReference type="SUPFAM" id="SSF46785">
    <property type="entry name" value="Winged helix' DNA-binding domain"/>
    <property type="match status" value="1"/>
</dbReference>
<evidence type="ECO:0000313" key="6">
    <source>
        <dbReference type="Proteomes" id="UP000601990"/>
    </source>
</evidence>
<organism evidence="5 6">
    <name type="scientific">Aromatoleum buckelii</name>
    <dbReference type="NCBI Taxonomy" id="200254"/>
    <lineage>
        <taxon>Bacteria</taxon>
        <taxon>Pseudomonadati</taxon>
        <taxon>Pseudomonadota</taxon>
        <taxon>Betaproteobacteria</taxon>
        <taxon>Rhodocyclales</taxon>
        <taxon>Rhodocyclaceae</taxon>
        <taxon>Aromatoleum</taxon>
    </lineage>
</organism>
<dbReference type="PANTHER" id="PTHR42756">
    <property type="entry name" value="TRANSCRIPTIONAL REGULATOR, MARR"/>
    <property type="match status" value="1"/>
</dbReference>
<dbReference type="Proteomes" id="UP000601990">
    <property type="component" value="Unassembled WGS sequence"/>
</dbReference>
<evidence type="ECO:0000259" key="4">
    <source>
        <dbReference type="PROSITE" id="PS50995"/>
    </source>
</evidence>
<evidence type="ECO:0000256" key="3">
    <source>
        <dbReference type="ARBA" id="ARBA00023163"/>
    </source>
</evidence>
<comment type="caution">
    <text evidence="5">The sequence shown here is derived from an EMBL/GenBank/DDBJ whole genome shotgun (WGS) entry which is preliminary data.</text>
</comment>
<evidence type="ECO:0000256" key="2">
    <source>
        <dbReference type="ARBA" id="ARBA00023125"/>
    </source>
</evidence>
<dbReference type="EMBL" id="WTVH01000001">
    <property type="protein sequence ID" value="NMF91768.1"/>
    <property type="molecule type" value="Genomic_DNA"/>
</dbReference>
<dbReference type="InterPro" id="IPR036388">
    <property type="entry name" value="WH-like_DNA-bd_sf"/>
</dbReference>
<evidence type="ECO:0000313" key="5">
    <source>
        <dbReference type="EMBL" id="NMF91768.1"/>
    </source>
</evidence>
<dbReference type="RefSeq" id="WP_169197129.1">
    <property type="nucleotide sequence ID" value="NZ_WTVH02000008.1"/>
</dbReference>
<keyword evidence="2" id="KW-0238">DNA-binding</keyword>
<dbReference type="Gene3D" id="1.10.10.10">
    <property type="entry name" value="Winged helix-like DNA-binding domain superfamily/Winged helix DNA-binding domain"/>
    <property type="match status" value="1"/>
</dbReference>
<reference evidence="5" key="1">
    <citation type="submission" date="2019-12" db="EMBL/GenBank/DDBJ databases">
        <title>Comparative genomics gives insights into the taxonomy of the Azoarcus-Aromatoleum group and reveals separate origins of nif in the plant-associated Azoarcus and non-plant-associated Aromatoleum sub-groups.</title>
        <authorList>
            <person name="Lafos M."/>
            <person name="Maluk M."/>
            <person name="Batista M."/>
            <person name="Junghare M."/>
            <person name="Carmona M."/>
            <person name="Faoro H."/>
            <person name="Cruz L.M."/>
            <person name="Battistoni F."/>
            <person name="De Souza E."/>
            <person name="Pedrosa F."/>
            <person name="Chen W.-M."/>
            <person name="Poole P.S."/>
            <person name="Dixon R.A."/>
            <person name="James E.K."/>
        </authorList>
    </citation>
    <scope>NUCLEOTIDE SEQUENCE</scope>
    <source>
        <strain evidence="5">U120</strain>
    </source>
</reference>
<protein>
    <submittedName>
        <fullName evidence="5">MarR family transcriptional regulator</fullName>
    </submittedName>
</protein>
<dbReference type="PROSITE" id="PS50995">
    <property type="entry name" value="HTH_MARR_2"/>
    <property type="match status" value="1"/>
</dbReference>
<sequence>MTAELPLKYSCLSLLLLKATIYAMQGFFRHYLSLYRPVIQALNQLLHSYDLSHSLWQVMFYLHEHEQASLVEISAYYGIEKPGITRRVQRLEELGYLTSAPGNDRREKSLALTAEGQRIYTECREQITALERRATAGIATEQLEQTVTVFQQLLGNIK</sequence>
<feature type="domain" description="HTH marR-type" evidence="4">
    <location>
        <begin position="24"/>
        <end position="155"/>
    </location>
</feature>
<dbReference type="Pfam" id="PF12802">
    <property type="entry name" value="MarR_2"/>
    <property type="match status" value="1"/>
</dbReference>
<dbReference type="PANTHER" id="PTHR42756:SF1">
    <property type="entry name" value="TRANSCRIPTIONAL REPRESSOR OF EMRAB OPERON"/>
    <property type="match status" value="1"/>
</dbReference>
<dbReference type="SMART" id="SM00347">
    <property type="entry name" value="HTH_MARR"/>
    <property type="match status" value="1"/>
</dbReference>